<proteinExistence type="predicted"/>
<name>A0ABT4JYH6_9GAMM</name>
<organism evidence="1 2">
    <name type="scientific">Marinomonas phaeophyticola</name>
    <dbReference type="NCBI Taxonomy" id="3004091"/>
    <lineage>
        <taxon>Bacteria</taxon>
        <taxon>Pseudomonadati</taxon>
        <taxon>Pseudomonadota</taxon>
        <taxon>Gammaproteobacteria</taxon>
        <taxon>Oceanospirillales</taxon>
        <taxon>Oceanospirillaceae</taxon>
        <taxon>Marinomonas</taxon>
    </lineage>
</organism>
<accession>A0ABT4JYH6</accession>
<protein>
    <recommendedName>
        <fullName evidence="3">Lipoprotein</fullName>
    </recommendedName>
</protein>
<keyword evidence="2" id="KW-1185">Reference proteome</keyword>
<evidence type="ECO:0000313" key="2">
    <source>
        <dbReference type="Proteomes" id="UP001149719"/>
    </source>
</evidence>
<gene>
    <name evidence="1" type="ORF">O1D97_18045</name>
</gene>
<reference evidence="1" key="1">
    <citation type="submission" date="2022-12" db="EMBL/GenBank/DDBJ databases">
        <title>Marinomonas 15G1-11 sp. nov, isolated from marine algae.</title>
        <authorList>
            <person name="Butt M."/>
            <person name="Choi D.G."/>
            <person name="Kim J.M."/>
            <person name="Lee J.K."/>
            <person name="Baek J.H."/>
            <person name="Jeon C.O."/>
        </authorList>
    </citation>
    <scope>NUCLEOTIDE SEQUENCE</scope>
    <source>
        <strain evidence="1">15G1-11</strain>
    </source>
</reference>
<dbReference type="PROSITE" id="PS51257">
    <property type="entry name" value="PROKAR_LIPOPROTEIN"/>
    <property type="match status" value="1"/>
</dbReference>
<comment type="caution">
    <text evidence="1">The sequence shown here is derived from an EMBL/GenBank/DDBJ whole genome shotgun (WGS) entry which is preliminary data.</text>
</comment>
<evidence type="ECO:0000313" key="1">
    <source>
        <dbReference type="EMBL" id="MCZ2723460.1"/>
    </source>
</evidence>
<dbReference type="Proteomes" id="UP001149719">
    <property type="component" value="Unassembled WGS sequence"/>
</dbReference>
<dbReference type="EMBL" id="JAPUBN010000021">
    <property type="protein sequence ID" value="MCZ2723460.1"/>
    <property type="molecule type" value="Genomic_DNA"/>
</dbReference>
<evidence type="ECO:0008006" key="3">
    <source>
        <dbReference type="Google" id="ProtNLM"/>
    </source>
</evidence>
<sequence>MRKTFIRFIFPVLITVGSSVLISACEGRDREFKTITLPEGIWQEEGTGYTLYITKNDTTIYRTSKQTCSQTEYYDSLDKALKVLTYPKISFTLNDITTLSILPLGGTVTDRKRFRRLKQLPLSCQIALDPDVFDTISLFEHSWHVFNAY</sequence>
<dbReference type="RefSeq" id="WP_269127581.1">
    <property type="nucleotide sequence ID" value="NZ_JAPUBN010000021.1"/>
</dbReference>